<name>A0A1G5KLL9_9HYPH</name>
<dbReference type="Proteomes" id="UP000199569">
    <property type="component" value="Unassembled WGS sequence"/>
</dbReference>
<feature type="transmembrane region" description="Helical" evidence="1">
    <location>
        <begin position="376"/>
        <end position="397"/>
    </location>
</feature>
<keyword evidence="1" id="KW-0812">Transmembrane</keyword>
<accession>A0A1G5KLL9</accession>
<dbReference type="OrthoDB" id="9791166at2"/>
<dbReference type="InterPro" id="IPR025711">
    <property type="entry name" value="PepSY"/>
</dbReference>
<evidence type="ECO:0000259" key="2">
    <source>
        <dbReference type="Pfam" id="PF03413"/>
    </source>
</evidence>
<dbReference type="RefSeq" id="WP_091137150.1">
    <property type="nucleotide sequence ID" value="NZ_FMVJ01000010.1"/>
</dbReference>
<feature type="transmembrane region" description="Helical" evidence="1">
    <location>
        <begin position="29"/>
        <end position="53"/>
    </location>
</feature>
<dbReference type="AlphaFoldDB" id="A0A1G5KLL9"/>
<dbReference type="STRING" id="549386.SAMN02927923_03396"/>
<feature type="transmembrane region" description="Helical" evidence="1">
    <location>
        <begin position="417"/>
        <end position="444"/>
    </location>
</feature>
<keyword evidence="1" id="KW-0472">Membrane</keyword>
<dbReference type="PANTHER" id="PTHR34219:SF1">
    <property type="entry name" value="PEPSY DOMAIN-CONTAINING PROTEIN"/>
    <property type="match status" value="1"/>
</dbReference>
<evidence type="ECO:0000313" key="4">
    <source>
        <dbReference type="Proteomes" id="UP000199569"/>
    </source>
</evidence>
<proteinExistence type="predicted"/>
<dbReference type="Pfam" id="PF03929">
    <property type="entry name" value="PepSY_TM"/>
    <property type="match status" value="1"/>
</dbReference>
<gene>
    <name evidence="3" type="ORF">SAMN02927923_03396</name>
</gene>
<evidence type="ECO:0000256" key="1">
    <source>
        <dbReference type="SAM" id="Phobius"/>
    </source>
</evidence>
<organism evidence="3 4">
    <name type="scientific">Microvirga guangxiensis</name>
    <dbReference type="NCBI Taxonomy" id="549386"/>
    <lineage>
        <taxon>Bacteria</taxon>
        <taxon>Pseudomonadati</taxon>
        <taxon>Pseudomonadota</taxon>
        <taxon>Alphaproteobacteria</taxon>
        <taxon>Hyphomicrobiales</taxon>
        <taxon>Methylobacteriaceae</taxon>
        <taxon>Microvirga</taxon>
    </lineage>
</organism>
<keyword evidence="4" id="KW-1185">Reference proteome</keyword>
<reference evidence="3 4" key="1">
    <citation type="submission" date="2016-10" db="EMBL/GenBank/DDBJ databases">
        <authorList>
            <person name="de Groot N.N."/>
        </authorList>
    </citation>
    <scope>NUCLEOTIDE SEQUENCE [LARGE SCALE GENOMIC DNA]</scope>
    <source>
        <strain evidence="3 4">CGMCC 1.7666</strain>
    </source>
</reference>
<protein>
    <submittedName>
        <fullName evidence="3">Uncharacterized iron-regulated membrane protein</fullName>
    </submittedName>
</protein>
<evidence type="ECO:0000313" key="3">
    <source>
        <dbReference type="EMBL" id="SCZ00978.1"/>
    </source>
</evidence>
<keyword evidence="1" id="KW-1133">Transmembrane helix</keyword>
<dbReference type="EMBL" id="FMVJ01000010">
    <property type="protein sequence ID" value="SCZ00978.1"/>
    <property type="molecule type" value="Genomic_DNA"/>
</dbReference>
<dbReference type="InterPro" id="IPR005625">
    <property type="entry name" value="PepSY-ass_TM"/>
</dbReference>
<feature type="transmembrane region" description="Helical" evidence="1">
    <location>
        <begin position="206"/>
        <end position="226"/>
    </location>
</feature>
<dbReference type="PANTHER" id="PTHR34219">
    <property type="entry name" value="IRON-REGULATED INNER MEMBRANE PROTEIN-RELATED"/>
    <property type="match status" value="1"/>
</dbReference>
<feature type="domain" description="PepSY" evidence="2">
    <location>
        <begin position="83"/>
        <end position="133"/>
    </location>
</feature>
<dbReference type="Pfam" id="PF03413">
    <property type="entry name" value="PepSY"/>
    <property type="match status" value="1"/>
</dbReference>
<feature type="transmembrane region" description="Helical" evidence="1">
    <location>
        <begin position="159"/>
        <end position="180"/>
    </location>
</feature>
<sequence>MSDQTLRGGRGVARSDAASTDLYRAVWRWHFYAGLLVLPFLIVLSITGGLYLFKDEIDGIVHADLKRVEVRDPSNRVAPSSMVAAALVAHPGKAVKYTDPITSTASAEVTIKTTSGQNLAVYVNPYGGQVLGSLPDRGTVMWTVRYLHSLKYFGTVTRAFVEIAAGWSILLVGTGIYLWWPRRQSGGVLSIRSTPNRRVFWRDTHAVTGIFVGFFIVFLAITGLPWSNVWGGKVNEWANGHNFGYPAGVRVAVPMSDEHLGHVSPTTWSLEQAQVPETARHAHGAEPIGLDRAIAIFDGLGLHRGYTVAIPTSATGVYSASVYPDDVAQQRVVHLNQYSGKPLIDMSYADYGPLGRWLEFGISVHMGQQFGLANQLFLVAVCVAVVVLGVSAGTMWWKRRPTGSLGIPPAPADKRVLRGLLVILIMGGILFPLVGASLLVMLTLDWALTERTRSVA</sequence>